<dbReference type="InterPro" id="IPR000182">
    <property type="entry name" value="GNAT_dom"/>
</dbReference>
<dbReference type="KEGG" id="ptp:RCA23_c20560"/>
<keyword evidence="5" id="KW-1185">Reference proteome</keyword>
<dbReference type="AlphaFoldDB" id="A0AAN0RK32"/>
<dbReference type="PROSITE" id="PS51186">
    <property type="entry name" value="GNAT"/>
    <property type="match status" value="2"/>
</dbReference>
<dbReference type="PANTHER" id="PTHR43072">
    <property type="entry name" value="N-ACETYLTRANSFERASE"/>
    <property type="match status" value="1"/>
</dbReference>
<reference evidence="4 5" key="1">
    <citation type="journal article" date="2014" name="ISME J.">
        <title>Adaptation of an abundant Roseobacter RCA organism to pelagic systems revealed by genomic and transcriptomic analyses.</title>
        <authorList>
            <person name="Voget S."/>
            <person name="Wemheuer B."/>
            <person name="Brinkhoff T."/>
            <person name="Vollmers J."/>
            <person name="Dietrich S."/>
            <person name="Giebel H.A."/>
            <person name="Beardsley C."/>
            <person name="Sardemann C."/>
            <person name="Bakenhus I."/>
            <person name="Billerbeck S."/>
            <person name="Daniel R."/>
            <person name="Simon M."/>
        </authorList>
    </citation>
    <scope>NUCLEOTIDE SEQUENCE [LARGE SCALE GENOMIC DNA]</scope>
    <source>
        <strain evidence="4 5">RCA23</strain>
    </source>
</reference>
<proteinExistence type="predicted"/>
<keyword evidence="2" id="KW-0012">Acyltransferase</keyword>
<keyword evidence="1" id="KW-0808">Transferase</keyword>
<feature type="domain" description="N-acetyltransferase" evidence="3">
    <location>
        <begin position="175"/>
        <end position="328"/>
    </location>
</feature>
<dbReference type="Pfam" id="PF00583">
    <property type="entry name" value="Acetyltransf_1"/>
    <property type="match status" value="1"/>
</dbReference>
<dbReference type="PANTHER" id="PTHR43072:SF23">
    <property type="entry name" value="UPF0039 PROTEIN C11D3.02C"/>
    <property type="match status" value="1"/>
</dbReference>
<protein>
    <recommendedName>
        <fullName evidence="3">N-acetyltransferase domain-containing protein</fullName>
    </recommendedName>
</protein>
<dbReference type="Gene3D" id="3.40.630.30">
    <property type="match status" value="2"/>
</dbReference>
<evidence type="ECO:0000256" key="2">
    <source>
        <dbReference type="ARBA" id="ARBA00023315"/>
    </source>
</evidence>
<gene>
    <name evidence="4" type="ORF">RCA23_c20560</name>
</gene>
<evidence type="ECO:0000313" key="5">
    <source>
        <dbReference type="Proteomes" id="UP000028680"/>
    </source>
</evidence>
<dbReference type="EMBL" id="CP003984">
    <property type="protein sequence ID" value="AII87587.1"/>
    <property type="molecule type" value="Genomic_DNA"/>
</dbReference>
<feature type="domain" description="N-acetyltransferase" evidence="3">
    <location>
        <begin position="8"/>
        <end position="169"/>
    </location>
</feature>
<name>A0AAN0RK32_9RHOB</name>
<accession>A0AAN0RK32</accession>
<dbReference type="GO" id="GO:0016747">
    <property type="term" value="F:acyltransferase activity, transferring groups other than amino-acyl groups"/>
    <property type="evidence" value="ECO:0007669"/>
    <property type="project" value="InterPro"/>
</dbReference>
<dbReference type="Pfam" id="PF13420">
    <property type="entry name" value="Acetyltransf_4"/>
    <property type="match status" value="1"/>
</dbReference>
<evidence type="ECO:0000259" key="3">
    <source>
        <dbReference type="PROSITE" id="PS51186"/>
    </source>
</evidence>
<organism evidence="4 5">
    <name type="scientific">Planktomarina temperata RCA23</name>
    <dbReference type="NCBI Taxonomy" id="666509"/>
    <lineage>
        <taxon>Bacteria</taxon>
        <taxon>Pseudomonadati</taxon>
        <taxon>Pseudomonadota</taxon>
        <taxon>Alphaproteobacteria</taxon>
        <taxon>Rhodobacterales</taxon>
        <taxon>Paracoccaceae</taxon>
        <taxon>Planktomarina</taxon>
    </lineage>
</organism>
<dbReference type="InterPro" id="IPR016181">
    <property type="entry name" value="Acyl_CoA_acyltransferase"/>
</dbReference>
<evidence type="ECO:0000256" key="1">
    <source>
        <dbReference type="ARBA" id="ARBA00022679"/>
    </source>
</evidence>
<dbReference type="CDD" id="cd04301">
    <property type="entry name" value="NAT_SF"/>
    <property type="match status" value="1"/>
</dbReference>
<evidence type="ECO:0000313" key="4">
    <source>
        <dbReference type="EMBL" id="AII87587.1"/>
    </source>
</evidence>
<sequence length="328" mass="35605">MSTPQGDVTIRAARPEDAADIRAIYAPFVQETSISFETVPPSVETMAERIASNLASHGYFVAQSDAGILGFAYASPYRSRPAYDRTAEVSVYVAPEGQGRGLAQALYRMLFAHLAARGFHTAVAIVTLPNPQSAQLHERCGFAHVGSLQEVGRKFDQWHGTAIYQRMIGQADLHSAVRRVEASDTVALAQVLTLIQTSFAYMTGRIDPPSSMHQLTISKLAEAAKGSWLLALGDPVAACLLATPLPHALYLGKIAISEDLRGRGVLRALLAASEALARSMSLSRLELQVRLELVENQKIFGKCGFIETARNAHPGYDRVTEITMQKTL</sequence>
<dbReference type="Proteomes" id="UP000028680">
    <property type="component" value="Chromosome"/>
</dbReference>
<dbReference type="RefSeq" id="WP_081870949.1">
    <property type="nucleotide sequence ID" value="NZ_CP003984.1"/>
</dbReference>
<dbReference type="SUPFAM" id="SSF55729">
    <property type="entry name" value="Acyl-CoA N-acyltransferases (Nat)"/>
    <property type="match status" value="2"/>
</dbReference>